<dbReference type="EMBL" id="JAHLUX010000011">
    <property type="protein sequence ID" value="KAG7816177.1"/>
    <property type="molecule type" value="Genomic_DNA"/>
</dbReference>
<accession>A0AAN6I4A9</accession>
<feature type="non-terminal residue" evidence="2">
    <location>
        <position position="1"/>
    </location>
</feature>
<organism evidence="2 3">
    <name type="scientific">Pichia angusta</name>
    <name type="common">Yeast</name>
    <name type="synonym">Hansenula polymorpha</name>
    <dbReference type="NCBI Taxonomy" id="870730"/>
    <lineage>
        <taxon>Eukaryota</taxon>
        <taxon>Fungi</taxon>
        <taxon>Dikarya</taxon>
        <taxon>Ascomycota</taxon>
        <taxon>Saccharomycotina</taxon>
        <taxon>Pichiomycetes</taxon>
        <taxon>Pichiales</taxon>
        <taxon>Pichiaceae</taxon>
        <taxon>Ogataea</taxon>
    </lineage>
</organism>
<reference evidence="2" key="1">
    <citation type="journal article" date="2021" name="G3 (Bethesda)">
        <title>Genomic diversity, chromosomal rearrangements, and interspecies hybridization in the ogataea polymorpha species complex.</title>
        <authorList>
            <person name="Hanson S.J."/>
            <person name="Cinneide E.O."/>
            <person name="Salzberg L.I."/>
            <person name="Wolfe K.H."/>
            <person name="McGowan J."/>
            <person name="Fitzpatrick D.A."/>
            <person name="Matlin K."/>
        </authorList>
    </citation>
    <scope>NUCLEOTIDE SEQUENCE</scope>
    <source>
        <strain evidence="2">61-244</strain>
    </source>
</reference>
<dbReference type="RefSeq" id="XP_043057728.1">
    <property type="nucleotide sequence ID" value="XM_043205464.1"/>
</dbReference>
<proteinExistence type="predicted"/>
<dbReference type="AlphaFoldDB" id="A0AAN6I4A9"/>
<evidence type="ECO:0000256" key="1">
    <source>
        <dbReference type="SAM" id="MobiDB-lite"/>
    </source>
</evidence>
<name>A0AAN6I4A9_PICAN</name>
<evidence type="ECO:0000313" key="2">
    <source>
        <dbReference type="EMBL" id="KAG7816177.1"/>
    </source>
</evidence>
<protein>
    <submittedName>
        <fullName evidence="2">Uncharacterized protein</fullName>
    </submittedName>
</protein>
<dbReference type="GeneID" id="66128784"/>
<comment type="caution">
    <text evidence="2">The sequence shown here is derived from an EMBL/GenBank/DDBJ whole genome shotgun (WGS) entry which is preliminary data.</text>
</comment>
<dbReference type="Proteomes" id="UP001196530">
    <property type="component" value="Unassembled WGS sequence"/>
</dbReference>
<sequence length="64" mass="7389">GQHEQERADGRPEREVEQRRAQRAQDGQRGADQPDNIRRKHLLHVLIPNTSSVLSSQRLPSFVH</sequence>
<feature type="compositionally biased region" description="Basic and acidic residues" evidence="1">
    <location>
        <begin position="1"/>
        <end position="20"/>
    </location>
</feature>
<gene>
    <name evidence="2" type="ORF">KL928_004733</name>
</gene>
<feature type="compositionally biased region" description="Low complexity" evidence="1">
    <location>
        <begin position="24"/>
        <end position="33"/>
    </location>
</feature>
<feature type="region of interest" description="Disordered" evidence="1">
    <location>
        <begin position="1"/>
        <end position="37"/>
    </location>
</feature>
<evidence type="ECO:0000313" key="3">
    <source>
        <dbReference type="Proteomes" id="UP001196530"/>
    </source>
</evidence>